<dbReference type="SUPFAM" id="SSF55826">
    <property type="entry name" value="YbaK/ProRS associated domain"/>
    <property type="match status" value="1"/>
</dbReference>
<dbReference type="InterPro" id="IPR036754">
    <property type="entry name" value="YbaK/aa-tRNA-synt-asso_dom_sf"/>
</dbReference>
<dbReference type="Pfam" id="PF04073">
    <property type="entry name" value="tRNA_edit"/>
    <property type="match status" value="1"/>
</dbReference>
<accession>A0ABW2Q0H9</accession>
<evidence type="ECO:0000259" key="1">
    <source>
        <dbReference type="Pfam" id="PF04073"/>
    </source>
</evidence>
<evidence type="ECO:0000313" key="2">
    <source>
        <dbReference type="EMBL" id="MFC7394086.1"/>
    </source>
</evidence>
<dbReference type="RefSeq" id="WP_380967091.1">
    <property type="nucleotide sequence ID" value="NZ_JBHTCO010000018.1"/>
</dbReference>
<organism evidence="2 3">
    <name type="scientific">Scopulibacillus cellulosilyticus</name>
    <dbReference type="NCBI Taxonomy" id="2665665"/>
    <lineage>
        <taxon>Bacteria</taxon>
        <taxon>Bacillati</taxon>
        <taxon>Bacillota</taxon>
        <taxon>Bacilli</taxon>
        <taxon>Bacillales</taxon>
        <taxon>Sporolactobacillaceae</taxon>
        <taxon>Scopulibacillus</taxon>
    </lineage>
</organism>
<reference evidence="3" key="1">
    <citation type="journal article" date="2019" name="Int. J. Syst. Evol. Microbiol.">
        <title>The Global Catalogue of Microorganisms (GCM) 10K type strain sequencing project: providing services to taxonomists for standard genome sequencing and annotation.</title>
        <authorList>
            <consortium name="The Broad Institute Genomics Platform"/>
            <consortium name="The Broad Institute Genome Sequencing Center for Infectious Disease"/>
            <person name="Wu L."/>
            <person name="Ma J."/>
        </authorList>
    </citation>
    <scope>NUCLEOTIDE SEQUENCE [LARGE SCALE GENOMIC DNA]</scope>
    <source>
        <strain evidence="3">CGMCC 1.16305</strain>
    </source>
</reference>
<dbReference type="PANTHER" id="PTHR30411">
    <property type="entry name" value="CYTOPLASMIC PROTEIN"/>
    <property type="match status" value="1"/>
</dbReference>
<comment type="caution">
    <text evidence="2">The sequence shown here is derived from an EMBL/GenBank/DDBJ whole genome shotgun (WGS) entry which is preliminary data.</text>
</comment>
<proteinExistence type="predicted"/>
<gene>
    <name evidence="2" type="ORF">ACFQRG_14100</name>
</gene>
<name>A0ABW2Q0H9_9BACL</name>
<evidence type="ECO:0000313" key="3">
    <source>
        <dbReference type="Proteomes" id="UP001596505"/>
    </source>
</evidence>
<dbReference type="InterPro" id="IPR007214">
    <property type="entry name" value="YbaK/aa-tRNA-synth-assoc-dom"/>
</dbReference>
<dbReference type="Gene3D" id="3.90.960.10">
    <property type="entry name" value="YbaK/aminoacyl-tRNA synthetase-associated domain"/>
    <property type="match status" value="1"/>
</dbReference>
<dbReference type="Proteomes" id="UP001596505">
    <property type="component" value="Unassembled WGS sequence"/>
</dbReference>
<feature type="domain" description="YbaK/aminoacyl-tRNA synthetase-associated" evidence="1">
    <location>
        <begin position="28"/>
        <end position="151"/>
    </location>
</feature>
<dbReference type="EMBL" id="JBHTCO010000018">
    <property type="protein sequence ID" value="MFC7394086.1"/>
    <property type="molecule type" value="Genomic_DNA"/>
</dbReference>
<protein>
    <submittedName>
        <fullName evidence="2">YbaK/EbsC family protein</fullName>
    </submittedName>
</protein>
<keyword evidence="3" id="KW-1185">Reference proteome</keyword>
<dbReference type="PANTHER" id="PTHR30411:SF9">
    <property type="entry name" value="MULTIFUNCTIONAL SER_THR-TRNA DEACYLASE PROXP-Y"/>
    <property type="match status" value="1"/>
</dbReference>
<sequence>MEKTTNTVYYRITSLLNKNNIPYKEIKHPPEGETVRVSQLRGNDLSQAAKAMVIQLKLSKKEKLYYLTVIPGDRRLDFEKIRNLNKAQKVMLAPKEKAEILTECEMGTVPPFSFNNELPLLVDPSLKENKEIIFNAGQLDCSIKLEIRHYLNLTKPKIVEIT</sequence>